<sequence>MKKYVVISGASRGLGFYLAQKYLEDGHIVFAGAREEYPIKLIELKKTYPNSLILLQMDVTDTTSIENATRKTLEFTDKIDVLINNAGIHSESSFEVLEKTNLDDCLSVYDVNSIGPLRTVKAFLPLLRNGSHSKVINISSESGSIGSCQREKEFDYCMSKAALNMGSKLLFNYLKKDAIGVLAIQPGWMRTDMGGQKADLDPYETACKLVSLFNRIEDINHPIFIDNEGNSLRW</sequence>
<keyword evidence="3" id="KW-1185">Reference proteome</keyword>
<evidence type="ECO:0000313" key="3">
    <source>
        <dbReference type="Proteomes" id="UP000515561"/>
    </source>
</evidence>
<protein>
    <submittedName>
        <fullName evidence="2">Short-chain dehydrogenase</fullName>
    </submittedName>
</protein>
<name>A0A6S6R7G1_9FIRM</name>
<gene>
    <name evidence="2" type="ORF">acsn021_35360</name>
</gene>
<dbReference type="KEGG" id="acel:acsn021_35360"/>
<dbReference type="PANTHER" id="PTHR45458:SF1">
    <property type="entry name" value="SHORT CHAIN DEHYDROGENASE"/>
    <property type="match status" value="1"/>
</dbReference>
<dbReference type="InterPro" id="IPR052184">
    <property type="entry name" value="SDR_enzymes"/>
</dbReference>
<dbReference type="EMBL" id="AP023367">
    <property type="protein sequence ID" value="BCJ95967.1"/>
    <property type="molecule type" value="Genomic_DNA"/>
</dbReference>
<evidence type="ECO:0000256" key="1">
    <source>
        <dbReference type="RuleBase" id="RU000363"/>
    </source>
</evidence>
<dbReference type="Proteomes" id="UP000515561">
    <property type="component" value="Chromosome"/>
</dbReference>
<comment type="similarity">
    <text evidence="1">Belongs to the short-chain dehydrogenases/reductases (SDR) family.</text>
</comment>
<dbReference type="AlphaFoldDB" id="A0A6S6R7G1"/>
<dbReference type="Gene3D" id="3.40.50.720">
    <property type="entry name" value="NAD(P)-binding Rossmann-like Domain"/>
    <property type="match status" value="1"/>
</dbReference>
<accession>A0A6S6R7G1</accession>
<dbReference type="PRINTS" id="PR00081">
    <property type="entry name" value="GDHRDH"/>
</dbReference>
<reference evidence="2 3" key="1">
    <citation type="journal article" date="2016" name="Int. J. Syst. Evol. Microbiol.">
        <title>Descriptions of Anaerotaenia torta gen. nov., sp. nov. and Anaerocolumna cellulosilytica gen. nov., sp. nov. isolated from a methanogenic reactor of cattle waste.</title>
        <authorList>
            <person name="Uek A."/>
            <person name="Ohtaki Y."/>
            <person name="Kaku N."/>
            <person name="Ueki K."/>
        </authorList>
    </citation>
    <scope>NUCLEOTIDE SEQUENCE [LARGE SCALE GENOMIC DNA]</scope>
    <source>
        <strain evidence="2 3">SN021</strain>
    </source>
</reference>
<evidence type="ECO:0000313" key="2">
    <source>
        <dbReference type="EMBL" id="BCJ95967.1"/>
    </source>
</evidence>
<dbReference type="Pfam" id="PF00106">
    <property type="entry name" value="adh_short"/>
    <property type="match status" value="1"/>
</dbReference>
<dbReference type="SUPFAM" id="SSF51735">
    <property type="entry name" value="NAD(P)-binding Rossmann-fold domains"/>
    <property type="match status" value="1"/>
</dbReference>
<organism evidence="2 3">
    <name type="scientific">Anaerocolumna cellulosilytica</name>
    <dbReference type="NCBI Taxonomy" id="433286"/>
    <lineage>
        <taxon>Bacteria</taxon>
        <taxon>Bacillati</taxon>
        <taxon>Bacillota</taxon>
        <taxon>Clostridia</taxon>
        <taxon>Lachnospirales</taxon>
        <taxon>Lachnospiraceae</taxon>
        <taxon>Anaerocolumna</taxon>
    </lineage>
</organism>
<proteinExistence type="inferred from homology"/>
<dbReference type="RefSeq" id="WP_184092355.1">
    <property type="nucleotide sequence ID" value="NZ_AP023367.1"/>
</dbReference>
<dbReference type="PRINTS" id="PR00080">
    <property type="entry name" value="SDRFAMILY"/>
</dbReference>
<dbReference type="PANTHER" id="PTHR45458">
    <property type="entry name" value="SHORT-CHAIN DEHYDROGENASE/REDUCTASE SDR"/>
    <property type="match status" value="1"/>
</dbReference>
<dbReference type="InterPro" id="IPR036291">
    <property type="entry name" value="NAD(P)-bd_dom_sf"/>
</dbReference>
<dbReference type="GO" id="GO:0016616">
    <property type="term" value="F:oxidoreductase activity, acting on the CH-OH group of donors, NAD or NADP as acceptor"/>
    <property type="evidence" value="ECO:0007669"/>
    <property type="project" value="TreeGrafter"/>
</dbReference>
<dbReference type="InterPro" id="IPR002347">
    <property type="entry name" value="SDR_fam"/>
</dbReference>